<gene>
    <name evidence="1" type="ORF">SAMN05216244_1698</name>
</gene>
<dbReference type="AlphaFoldDB" id="A0A1G9QWK6"/>
<evidence type="ECO:0000313" key="2">
    <source>
        <dbReference type="Proteomes" id="UP000182347"/>
    </source>
</evidence>
<name>A0A1G9QWK6_9BACI</name>
<protein>
    <submittedName>
        <fullName evidence="1">Uncharacterized protein</fullName>
    </submittedName>
</protein>
<dbReference type="EMBL" id="FNHF01000002">
    <property type="protein sequence ID" value="SDM15261.1"/>
    <property type="molecule type" value="Genomic_DNA"/>
</dbReference>
<keyword evidence="2" id="KW-1185">Reference proteome</keyword>
<reference evidence="2" key="1">
    <citation type="submission" date="2016-10" db="EMBL/GenBank/DDBJ databases">
        <authorList>
            <person name="Varghese N."/>
            <person name="Submissions S."/>
        </authorList>
    </citation>
    <scope>NUCLEOTIDE SEQUENCE [LARGE SCALE GENOMIC DNA]</scope>
    <source>
        <strain evidence="2">CGMCC 1.6199</strain>
    </source>
</reference>
<dbReference type="RefSeq" id="WP_074598422.1">
    <property type="nucleotide sequence ID" value="NZ_FNHF01000002.1"/>
</dbReference>
<accession>A0A1G9QWK6</accession>
<dbReference type="Proteomes" id="UP000182347">
    <property type="component" value="Unassembled WGS sequence"/>
</dbReference>
<sequence length="70" mass="7926">MNVISVNEQKRNQKAAENRRKMESALYKMGHFHAADGTPMERLSISDLTVEYASESCRTIKVKQVQTGVL</sequence>
<organism evidence="1 2">
    <name type="scientific">Sediminibacillus halophilus</name>
    <dbReference type="NCBI Taxonomy" id="482461"/>
    <lineage>
        <taxon>Bacteria</taxon>
        <taxon>Bacillati</taxon>
        <taxon>Bacillota</taxon>
        <taxon>Bacilli</taxon>
        <taxon>Bacillales</taxon>
        <taxon>Bacillaceae</taxon>
        <taxon>Sediminibacillus</taxon>
    </lineage>
</organism>
<proteinExistence type="predicted"/>
<dbReference type="STRING" id="482461.SAMN05216244_1698"/>
<dbReference type="OrthoDB" id="9913095at2"/>
<evidence type="ECO:0000313" key="1">
    <source>
        <dbReference type="EMBL" id="SDM15261.1"/>
    </source>
</evidence>